<dbReference type="EMBL" id="JASNQZ010000010">
    <property type="protein sequence ID" value="KAL0952754.1"/>
    <property type="molecule type" value="Genomic_DNA"/>
</dbReference>
<gene>
    <name evidence="3" type="ORF">HGRIS_006983</name>
</gene>
<evidence type="ECO:0000313" key="4">
    <source>
        <dbReference type="Proteomes" id="UP001556367"/>
    </source>
</evidence>
<dbReference type="PRINTS" id="PR01217">
    <property type="entry name" value="PRICHEXTENSN"/>
</dbReference>
<comment type="caution">
    <text evidence="3">The sequence shown here is derived from an EMBL/GenBank/DDBJ whole genome shotgun (WGS) entry which is preliminary data.</text>
</comment>
<keyword evidence="2" id="KW-1133">Transmembrane helix</keyword>
<evidence type="ECO:0000313" key="3">
    <source>
        <dbReference type="EMBL" id="KAL0952754.1"/>
    </source>
</evidence>
<feature type="compositionally biased region" description="Basic residues" evidence="1">
    <location>
        <begin position="373"/>
        <end position="383"/>
    </location>
</feature>
<sequence>MSSGLGVAELIFTVVVSATGLTFLIFFVTGKRSEERARHDQQILIDELRAGREERRHTENYQWNELRDMMQTMQQDLAAQRRRTETEPPRPAAHSGIDSDLRPLILDLVATLDRDRDHKEERRAEKEGRRQDKDFKWIELRDMVHKIHDDLETDRQRVEELRAVPDRSPDVTLEEVQRCLAEQRELINQTWDSLRGELLRGHEETLAVVRETAGMGSPPLNMHSFLDDFTRSLSKQVHLFLDDVGKLREHRRILLHEISYLLGTKSKFGPAGEFDPEWNPTSSVQSGIPPPMPPSVPETKPEKPTENNASTTPKFSPAHEPPSTDEPAPKPSPDRKPASSPLPLHQDDAQSNALQLVVQPDPRASPASAWRAVPHRRKSKKKEKLPSASAPPPPPVYQVWSASGSSSGGKKGNTTRKDSPQGDRPPSWATWQPDPSFAPSPPSSPSLVVSGRSSPGLFGPRSPGGSDRE</sequence>
<protein>
    <submittedName>
        <fullName evidence="3">Uncharacterized protein</fullName>
    </submittedName>
</protein>
<dbReference type="Proteomes" id="UP001556367">
    <property type="component" value="Unassembled WGS sequence"/>
</dbReference>
<name>A0ABR3JAS8_9AGAR</name>
<accession>A0ABR3JAS8</accession>
<feature type="transmembrane region" description="Helical" evidence="2">
    <location>
        <begin position="6"/>
        <end position="28"/>
    </location>
</feature>
<keyword evidence="4" id="KW-1185">Reference proteome</keyword>
<feature type="region of interest" description="Disordered" evidence="1">
    <location>
        <begin position="75"/>
        <end position="97"/>
    </location>
</feature>
<proteinExistence type="predicted"/>
<keyword evidence="2" id="KW-0472">Membrane</keyword>
<feature type="region of interest" description="Disordered" evidence="1">
    <location>
        <begin position="272"/>
        <end position="469"/>
    </location>
</feature>
<feature type="compositionally biased region" description="Low complexity" evidence="1">
    <location>
        <begin position="445"/>
        <end position="455"/>
    </location>
</feature>
<evidence type="ECO:0000256" key="2">
    <source>
        <dbReference type="SAM" id="Phobius"/>
    </source>
</evidence>
<evidence type="ECO:0000256" key="1">
    <source>
        <dbReference type="SAM" id="MobiDB-lite"/>
    </source>
</evidence>
<reference evidence="4" key="1">
    <citation type="submission" date="2024-06" db="EMBL/GenBank/DDBJ databases">
        <title>Multi-omics analyses provide insights into the biosynthesis of the anticancer antibiotic pleurotin in Hohenbuehelia grisea.</title>
        <authorList>
            <person name="Weaver J.A."/>
            <person name="Alberti F."/>
        </authorList>
    </citation>
    <scope>NUCLEOTIDE SEQUENCE [LARGE SCALE GENOMIC DNA]</scope>
    <source>
        <strain evidence="4">T-177</strain>
    </source>
</reference>
<keyword evidence="2" id="KW-0812">Transmembrane</keyword>
<organism evidence="3 4">
    <name type="scientific">Hohenbuehelia grisea</name>
    <dbReference type="NCBI Taxonomy" id="104357"/>
    <lineage>
        <taxon>Eukaryota</taxon>
        <taxon>Fungi</taxon>
        <taxon>Dikarya</taxon>
        <taxon>Basidiomycota</taxon>
        <taxon>Agaricomycotina</taxon>
        <taxon>Agaricomycetes</taxon>
        <taxon>Agaricomycetidae</taxon>
        <taxon>Agaricales</taxon>
        <taxon>Pleurotineae</taxon>
        <taxon>Pleurotaceae</taxon>
        <taxon>Hohenbuehelia</taxon>
    </lineage>
</organism>